<proteinExistence type="predicted"/>
<keyword evidence="2" id="KW-1185">Reference proteome</keyword>
<reference evidence="2" key="1">
    <citation type="submission" date="2010-08" db="EMBL/GenBank/DDBJ databases">
        <authorList>
            <consortium name="Caenorhabditis japonica Sequencing Consortium"/>
            <person name="Wilson R.K."/>
        </authorList>
    </citation>
    <scope>NUCLEOTIDE SEQUENCE [LARGE SCALE GENOMIC DNA]</scope>
    <source>
        <strain evidence="2">DF5081</strain>
    </source>
</reference>
<evidence type="ECO:0000313" key="2">
    <source>
        <dbReference type="Proteomes" id="UP000005237"/>
    </source>
</evidence>
<evidence type="ECO:0000313" key="1">
    <source>
        <dbReference type="EnsemblMetazoa" id="CJA41749b.1"/>
    </source>
</evidence>
<accession>A0A8R1IVD5</accession>
<reference evidence="1" key="2">
    <citation type="submission" date="2022-06" db="UniProtKB">
        <authorList>
            <consortium name="EnsemblMetazoa"/>
        </authorList>
    </citation>
    <scope>IDENTIFICATION</scope>
    <source>
        <strain evidence="1">DF5081</strain>
    </source>
</reference>
<dbReference type="AlphaFoldDB" id="A0A8R1IVD5"/>
<dbReference type="EnsemblMetazoa" id="CJA41749b.1">
    <property type="protein sequence ID" value="CJA41749b.1"/>
    <property type="gene ID" value="WBGene00217597"/>
</dbReference>
<organism evidence="1 2">
    <name type="scientific">Caenorhabditis japonica</name>
    <dbReference type="NCBI Taxonomy" id="281687"/>
    <lineage>
        <taxon>Eukaryota</taxon>
        <taxon>Metazoa</taxon>
        <taxon>Ecdysozoa</taxon>
        <taxon>Nematoda</taxon>
        <taxon>Chromadorea</taxon>
        <taxon>Rhabditida</taxon>
        <taxon>Rhabditina</taxon>
        <taxon>Rhabditomorpha</taxon>
        <taxon>Rhabditoidea</taxon>
        <taxon>Rhabditidae</taxon>
        <taxon>Peloderinae</taxon>
        <taxon>Caenorhabditis</taxon>
    </lineage>
</organism>
<name>A0A8R1IVD5_CAEJA</name>
<sequence length="83" mass="10025">MPREMLLILKTNDLMRNIEHKLGVFGSSDCLIEMSRCVIRSSHELSMRRSDSRVEKFRIGFSMYWSLMKLFCYQYYLRIFSTQ</sequence>
<protein>
    <submittedName>
        <fullName evidence="1">Uncharacterized protein</fullName>
    </submittedName>
</protein>
<dbReference type="Proteomes" id="UP000005237">
    <property type="component" value="Unassembled WGS sequence"/>
</dbReference>